<dbReference type="PANTHER" id="PTHR24232:SF108">
    <property type="entry name" value="G-PROTEIN COUPLED RECEPTOR 35-LIKE-RELATED"/>
    <property type="match status" value="1"/>
</dbReference>
<evidence type="ECO:0000256" key="7">
    <source>
        <dbReference type="ARBA" id="ARBA00023180"/>
    </source>
</evidence>
<feature type="transmembrane region" description="Helical" evidence="9">
    <location>
        <begin position="144"/>
        <end position="166"/>
    </location>
</feature>
<evidence type="ECO:0000256" key="4">
    <source>
        <dbReference type="ARBA" id="ARBA00023040"/>
    </source>
</evidence>
<organism evidence="11 12">
    <name type="scientific">Clupea harengus</name>
    <name type="common">Atlantic herring</name>
    <dbReference type="NCBI Taxonomy" id="7950"/>
    <lineage>
        <taxon>Eukaryota</taxon>
        <taxon>Metazoa</taxon>
        <taxon>Chordata</taxon>
        <taxon>Craniata</taxon>
        <taxon>Vertebrata</taxon>
        <taxon>Euteleostomi</taxon>
        <taxon>Actinopterygii</taxon>
        <taxon>Neopterygii</taxon>
        <taxon>Teleostei</taxon>
        <taxon>Clupei</taxon>
        <taxon>Clupeiformes</taxon>
        <taxon>Clupeoidei</taxon>
        <taxon>Clupeidae</taxon>
        <taxon>Clupea</taxon>
    </lineage>
</organism>
<feature type="transmembrane region" description="Helical" evidence="9">
    <location>
        <begin position="203"/>
        <end position="226"/>
    </location>
</feature>
<keyword evidence="2 9" id="KW-0812">Transmembrane</keyword>
<dbReference type="GO" id="GO:0007200">
    <property type="term" value="P:phospholipase C-activating G protein-coupled receptor signaling pathway"/>
    <property type="evidence" value="ECO:0007669"/>
    <property type="project" value="TreeGrafter"/>
</dbReference>
<proteinExistence type="predicted"/>
<dbReference type="InterPro" id="IPR000276">
    <property type="entry name" value="GPCR_Rhodpsn"/>
</dbReference>
<comment type="subcellular location">
    <subcellularLocation>
        <location evidence="1">Membrane</location>
        <topology evidence="1">Multi-pass membrane protein</topology>
    </subcellularLocation>
</comment>
<keyword evidence="7" id="KW-0325">Glycoprotein</keyword>
<dbReference type="SUPFAM" id="SSF81321">
    <property type="entry name" value="Family A G protein-coupled receptor-like"/>
    <property type="match status" value="1"/>
</dbReference>
<keyword evidence="8" id="KW-0807">Transducer</keyword>
<dbReference type="GO" id="GO:0005886">
    <property type="term" value="C:plasma membrane"/>
    <property type="evidence" value="ECO:0007669"/>
    <property type="project" value="TreeGrafter"/>
</dbReference>
<dbReference type="PANTHER" id="PTHR24232">
    <property type="entry name" value="G-PROTEIN COUPLED RECEPTOR"/>
    <property type="match status" value="1"/>
</dbReference>
<evidence type="ECO:0000256" key="8">
    <source>
        <dbReference type="ARBA" id="ARBA00023224"/>
    </source>
</evidence>
<keyword evidence="4" id="KW-0297">G-protein coupled receptor</keyword>
<dbReference type="Pfam" id="PF00001">
    <property type="entry name" value="7tm_1"/>
    <property type="match status" value="1"/>
</dbReference>
<dbReference type="Proteomes" id="UP000515152">
    <property type="component" value="Chromosome 26"/>
</dbReference>
<feature type="transmembrane region" description="Helical" evidence="9">
    <location>
        <begin position="279"/>
        <end position="300"/>
    </location>
</feature>
<evidence type="ECO:0000259" key="10">
    <source>
        <dbReference type="PROSITE" id="PS50262"/>
    </source>
</evidence>
<feature type="transmembrane region" description="Helical" evidence="9">
    <location>
        <begin position="62"/>
        <end position="88"/>
    </location>
</feature>
<dbReference type="OrthoDB" id="8889623at2759"/>
<feature type="transmembrane region" description="Helical" evidence="9">
    <location>
        <begin position="100"/>
        <end position="124"/>
    </location>
</feature>
<reference evidence="12" key="1">
    <citation type="submission" date="2025-08" db="UniProtKB">
        <authorList>
            <consortium name="RefSeq"/>
        </authorList>
    </citation>
    <scope>IDENTIFICATION</scope>
</reference>
<dbReference type="InterPro" id="IPR017452">
    <property type="entry name" value="GPCR_Rhodpsn_7TM"/>
</dbReference>
<name>A0A6P3WC25_CLUHA</name>
<dbReference type="PROSITE" id="PS50262">
    <property type="entry name" value="G_PROTEIN_RECEP_F1_2"/>
    <property type="match status" value="1"/>
</dbReference>
<evidence type="ECO:0000313" key="12">
    <source>
        <dbReference type="RefSeq" id="XP_012694284.2"/>
    </source>
</evidence>
<dbReference type="KEGG" id="char:105910143"/>
<evidence type="ECO:0000313" key="11">
    <source>
        <dbReference type="Proteomes" id="UP000515152"/>
    </source>
</evidence>
<evidence type="ECO:0000256" key="2">
    <source>
        <dbReference type="ARBA" id="ARBA00022692"/>
    </source>
</evidence>
<keyword evidence="6 12" id="KW-0675">Receptor</keyword>
<dbReference type="GO" id="GO:0004930">
    <property type="term" value="F:G protein-coupled receptor activity"/>
    <property type="evidence" value="ECO:0007669"/>
    <property type="project" value="UniProtKB-KW"/>
</dbReference>
<dbReference type="RefSeq" id="XP_012694284.2">
    <property type="nucleotide sequence ID" value="XM_012838830.2"/>
</dbReference>
<protein>
    <submittedName>
        <fullName evidence="12">G-protein coupled receptor 35</fullName>
    </submittedName>
</protein>
<feature type="transmembrane region" description="Helical" evidence="9">
    <location>
        <begin position="247"/>
        <end position="273"/>
    </location>
</feature>
<keyword evidence="5 9" id="KW-0472">Membrane</keyword>
<evidence type="ECO:0000256" key="3">
    <source>
        <dbReference type="ARBA" id="ARBA00022989"/>
    </source>
</evidence>
<evidence type="ECO:0000256" key="6">
    <source>
        <dbReference type="ARBA" id="ARBA00023170"/>
    </source>
</evidence>
<dbReference type="AlphaFoldDB" id="A0A6P3WC25"/>
<dbReference type="GO" id="GO:0035025">
    <property type="term" value="P:positive regulation of Rho protein signal transduction"/>
    <property type="evidence" value="ECO:0007669"/>
    <property type="project" value="TreeGrafter"/>
</dbReference>
<accession>A0A6P3WC25</accession>
<evidence type="ECO:0000256" key="9">
    <source>
        <dbReference type="SAM" id="Phobius"/>
    </source>
</evidence>
<dbReference type="GeneID" id="105910143"/>
<feature type="domain" description="G-protein coupled receptors family 1 profile" evidence="10">
    <location>
        <begin position="79"/>
        <end position="299"/>
    </location>
</feature>
<keyword evidence="3 9" id="KW-1133">Transmembrane helix</keyword>
<evidence type="ECO:0000256" key="1">
    <source>
        <dbReference type="ARBA" id="ARBA00004141"/>
    </source>
</evidence>
<sequence>MLMLVLAITGVRTIRRTPSPSSPLLLKMSNLTLSPNATSPGSLSGRPPWYQYDVCAVAPYGFIFYFGVKVFNLAVGFPTNMLVIWKVATSKSEGSTSDIFIFNLAILDAFFCLMTPIDFVNRLILDNEQIWHFQLFYYGVKDTAPLFLTCICLDRYVAVVHPILFTGIRDNRIRTAVTALVWGLILAYALTKSLLGVRSTTEIFSGFILFAFALMVFCNLSIVWVLRKSVAGKETMNPVKKRAFKMVLIVMGIIVCNYLPPVATMPFVAYYTFVAFRCHISISVFSIMDLSCSIEPLLYLSKMEKLACCACFQSPQKKPAEVTV</sequence>
<feature type="transmembrane region" description="Helical" evidence="9">
    <location>
        <begin position="173"/>
        <end position="191"/>
    </location>
</feature>
<dbReference type="Gene3D" id="1.20.1070.10">
    <property type="entry name" value="Rhodopsin 7-helix transmembrane proteins"/>
    <property type="match status" value="1"/>
</dbReference>
<gene>
    <name evidence="12" type="primary">LOC105910143</name>
</gene>
<keyword evidence="11" id="KW-1185">Reference proteome</keyword>
<evidence type="ECO:0000256" key="5">
    <source>
        <dbReference type="ARBA" id="ARBA00023136"/>
    </source>
</evidence>